<organism evidence="1 2">
    <name type="scientific">Sphingobacterium nematocida</name>
    <dbReference type="NCBI Taxonomy" id="1513896"/>
    <lineage>
        <taxon>Bacteria</taxon>
        <taxon>Pseudomonadati</taxon>
        <taxon>Bacteroidota</taxon>
        <taxon>Sphingobacteriia</taxon>
        <taxon>Sphingobacteriales</taxon>
        <taxon>Sphingobacteriaceae</taxon>
        <taxon>Sphingobacterium</taxon>
    </lineage>
</organism>
<protein>
    <submittedName>
        <fullName evidence="1">Uncharacterized protein</fullName>
    </submittedName>
</protein>
<dbReference type="STRING" id="1513896.SAMN05660841_02812"/>
<evidence type="ECO:0000313" key="2">
    <source>
        <dbReference type="Proteomes" id="UP000190150"/>
    </source>
</evidence>
<gene>
    <name evidence="1" type="ORF">SAMN05660841_02812</name>
</gene>
<keyword evidence="2" id="KW-1185">Reference proteome</keyword>
<reference evidence="2" key="1">
    <citation type="submission" date="2017-02" db="EMBL/GenBank/DDBJ databases">
        <authorList>
            <person name="Varghese N."/>
            <person name="Submissions S."/>
        </authorList>
    </citation>
    <scope>NUCLEOTIDE SEQUENCE [LARGE SCALE GENOMIC DNA]</scope>
    <source>
        <strain evidence="2">DSM 24091</strain>
    </source>
</reference>
<dbReference type="Proteomes" id="UP000190150">
    <property type="component" value="Unassembled WGS sequence"/>
</dbReference>
<sequence>MTNDELKSYSFSLLDLNLNTKLYSVSDNPAVALQTYDDGCCAAVFVLGIRECKAFYISLRYNNKRKL</sequence>
<evidence type="ECO:0000313" key="1">
    <source>
        <dbReference type="EMBL" id="SKB87490.1"/>
    </source>
</evidence>
<accession>A0A1T5EUS5</accession>
<proteinExistence type="predicted"/>
<dbReference type="AlphaFoldDB" id="A0A1T5EUS5"/>
<dbReference type="EMBL" id="FUZF01000012">
    <property type="protein sequence ID" value="SKB87490.1"/>
    <property type="molecule type" value="Genomic_DNA"/>
</dbReference>
<name>A0A1T5EUS5_9SPHI</name>